<sequence>MSSPDWLEAAARRSSLEPWTLGHTFERYRDLESRTPKQLADELGCTEEQVKWMALCHCPQDEGFAEQVAQLAKRYEVDLRQLTRILRRVQVMEALRRAKAGGKGTRKVTVLIAARDHSTKDKKNS</sequence>
<dbReference type="EMBL" id="CP004025">
    <property type="protein sequence ID" value="AGC46279.1"/>
    <property type="molecule type" value="Genomic_DNA"/>
</dbReference>
<evidence type="ECO:0000313" key="1">
    <source>
        <dbReference type="EMBL" id="AGC46279.1"/>
    </source>
</evidence>
<dbReference type="HOGENOM" id="CLU_157981_0_0_7"/>
<proteinExistence type="predicted"/>
<dbReference type="AlphaFoldDB" id="L7UIJ2"/>
<dbReference type="eggNOG" id="ENOG502ZM3V">
    <property type="taxonomic scope" value="Bacteria"/>
</dbReference>
<dbReference type="Proteomes" id="UP000011131">
    <property type="component" value="Chromosome"/>
</dbReference>
<keyword evidence="2" id="KW-1185">Reference proteome</keyword>
<organism evidence="1 2">
    <name type="scientific">Myxococcus stipitatus (strain DSM 14675 / JCM 12634 / Mx s8)</name>
    <dbReference type="NCBI Taxonomy" id="1278073"/>
    <lineage>
        <taxon>Bacteria</taxon>
        <taxon>Pseudomonadati</taxon>
        <taxon>Myxococcota</taxon>
        <taxon>Myxococcia</taxon>
        <taxon>Myxococcales</taxon>
        <taxon>Cystobacterineae</taxon>
        <taxon>Myxococcaceae</taxon>
        <taxon>Myxococcus</taxon>
    </lineage>
</organism>
<evidence type="ECO:0000313" key="2">
    <source>
        <dbReference type="Proteomes" id="UP000011131"/>
    </source>
</evidence>
<name>L7UIJ2_MYXSD</name>
<dbReference type="STRING" id="1278073.MYSTI_04991"/>
<reference evidence="1 2" key="1">
    <citation type="journal article" date="2013" name="Genome Announc.">
        <title>Complete genome sequence of Myxococcus stipitatus strain DSM 14675, a fruiting myxobacterium.</title>
        <authorList>
            <person name="Huntley S."/>
            <person name="Kneip S."/>
            <person name="Treuner-Lange A."/>
            <person name="Sogaard-Andersen L."/>
        </authorList>
    </citation>
    <scope>NUCLEOTIDE SEQUENCE [LARGE SCALE GENOMIC DNA]</scope>
    <source>
        <strain evidence="2">DSM 14675 / JCM 12634 / Mx s8</strain>
    </source>
</reference>
<protein>
    <submittedName>
        <fullName evidence="1">Uncharacterized protein</fullName>
    </submittedName>
</protein>
<dbReference type="KEGG" id="msd:MYSTI_04991"/>
<accession>L7UIJ2</accession>
<dbReference type="RefSeq" id="WP_015350535.1">
    <property type="nucleotide sequence ID" value="NC_020126.1"/>
</dbReference>
<gene>
    <name evidence="1" type="ordered locus">MYSTI_04991</name>
</gene>
<dbReference type="PATRIC" id="fig|1278073.3.peg.5062"/>
<dbReference type="OrthoDB" id="5515704at2"/>